<protein>
    <submittedName>
        <fullName evidence="1">Uncharacterized protein</fullName>
    </submittedName>
</protein>
<dbReference type="PATRIC" id="fig|338187.36.peg.1207"/>
<dbReference type="EMBL" id="CP000789">
    <property type="protein sequence ID" value="ABU70262.1"/>
    <property type="molecule type" value="Genomic_DNA"/>
</dbReference>
<evidence type="ECO:0000313" key="1">
    <source>
        <dbReference type="EMBL" id="ABU70262.1"/>
    </source>
</evidence>
<proteinExistence type="predicted"/>
<dbReference type="AlphaFoldDB" id="A7MY51"/>
<accession>A7MY51</accession>
<reference evidence="1 2" key="1">
    <citation type="submission" date="2007-08" db="EMBL/GenBank/DDBJ databases">
        <authorList>
            <consortium name="The Vibrio harveyi Genome Sequencing Project"/>
            <person name="Bassler B."/>
            <person name="Clifton S.W."/>
            <person name="Fulton L."/>
            <person name="Delehaunty K."/>
            <person name="Fronick C."/>
            <person name="Harrison M."/>
            <person name="Markivic C."/>
            <person name="Fulton R."/>
            <person name="Tin-Wollam A.-M."/>
            <person name="Shah N."/>
            <person name="Pepin K."/>
            <person name="Nash W."/>
            <person name="Thiruvilangam P."/>
            <person name="Bhonagiri V."/>
            <person name="Waters C."/>
            <person name="Tu K.C."/>
            <person name="Irgon J."/>
            <person name="Wilson R.K."/>
        </authorList>
    </citation>
    <scope>NUCLEOTIDE SEQUENCE [LARGE SCALE GENOMIC DNA]</scope>
    <source>
        <strain evidence="2">ATCC BAA-1116 / BB120</strain>
    </source>
</reference>
<sequence>MSRADYSVRYDTPSITLACLLQSMTSVTEAAKRHALFLAR</sequence>
<evidence type="ECO:0000313" key="2">
    <source>
        <dbReference type="Proteomes" id="UP000008152"/>
    </source>
</evidence>
<dbReference type="KEGG" id="vha:VIBHAR_01285"/>
<dbReference type="Proteomes" id="UP000008152">
    <property type="component" value="Chromosome I"/>
</dbReference>
<name>A7MY51_VIBC1</name>
<organism evidence="1 2">
    <name type="scientific">Vibrio campbellii (strain ATCC BAA-1116)</name>
    <dbReference type="NCBI Taxonomy" id="2902295"/>
    <lineage>
        <taxon>Bacteria</taxon>
        <taxon>Pseudomonadati</taxon>
        <taxon>Pseudomonadota</taxon>
        <taxon>Gammaproteobacteria</taxon>
        <taxon>Vibrionales</taxon>
        <taxon>Vibrionaceae</taxon>
        <taxon>Vibrio</taxon>
    </lineage>
</organism>
<gene>
    <name evidence="1" type="ordered locus">VIBHAR_01285</name>
</gene>